<dbReference type="HOGENOM" id="CLU_2235770_0_0_1"/>
<organism evidence="2 3">
    <name type="scientific">Ajellomyces capsulatus (strain H143)</name>
    <name type="common">Darling's disease fungus</name>
    <name type="synonym">Histoplasma capsulatum</name>
    <dbReference type="NCBI Taxonomy" id="544712"/>
    <lineage>
        <taxon>Eukaryota</taxon>
        <taxon>Fungi</taxon>
        <taxon>Dikarya</taxon>
        <taxon>Ascomycota</taxon>
        <taxon>Pezizomycotina</taxon>
        <taxon>Eurotiomycetes</taxon>
        <taxon>Eurotiomycetidae</taxon>
        <taxon>Onygenales</taxon>
        <taxon>Ajellomycetaceae</taxon>
        <taxon>Histoplasma</taxon>
    </lineage>
</organism>
<proteinExistence type="predicted"/>
<dbReference type="Proteomes" id="UP000002624">
    <property type="component" value="Unassembled WGS sequence"/>
</dbReference>
<accession>C6HEW5</accession>
<feature type="region of interest" description="Disordered" evidence="1">
    <location>
        <begin position="52"/>
        <end position="105"/>
    </location>
</feature>
<dbReference type="VEuPathDB" id="FungiDB:HCDG_04982"/>
<dbReference type="AlphaFoldDB" id="C6HEW5"/>
<gene>
    <name evidence="2" type="ORF">HCDG_04982</name>
</gene>
<sequence length="105" mass="11042">MAAVGGGIRRRDGRGSGLGGSVKASLRGVNGQEAGTLQSACVWAGKAEEQWNRRPLEGDEGDDQSDRHKDSLGLGREGGVCELAPVNRRRGGNVGGSRWGKEKKN</sequence>
<evidence type="ECO:0000313" key="2">
    <source>
        <dbReference type="EMBL" id="EER41336.1"/>
    </source>
</evidence>
<evidence type="ECO:0000256" key="1">
    <source>
        <dbReference type="SAM" id="MobiDB-lite"/>
    </source>
</evidence>
<name>C6HEW5_AJECH</name>
<feature type="region of interest" description="Disordered" evidence="1">
    <location>
        <begin position="1"/>
        <end position="29"/>
    </location>
</feature>
<dbReference type="EMBL" id="GG692424">
    <property type="protein sequence ID" value="EER41336.1"/>
    <property type="molecule type" value="Genomic_DNA"/>
</dbReference>
<reference evidence="3" key="1">
    <citation type="submission" date="2009-05" db="EMBL/GenBank/DDBJ databases">
        <title>The genome sequence of Ajellomyces capsulatus strain H143.</title>
        <authorList>
            <person name="Champion M."/>
            <person name="Cuomo C.A."/>
            <person name="Ma L.-J."/>
            <person name="Henn M.R."/>
            <person name="Sil A."/>
            <person name="Goldman B."/>
            <person name="Young S.K."/>
            <person name="Kodira C.D."/>
            <person name="Zeng Q."/>
            <person name="Koehrsen M."/>
            <person name="Alvarado L."/>
            <person name="Berlin A.M."/>
            <person name="Borenstein D."/>
            <person name="Chen Z."/>
            <person name="Engels R."/>
            <person name="Freedman E."/>
            <person name="Gellesch M."/>
            <person name="Goldberg J."/>
            <person name="Griggs A."/>
            <person name="Gujja S."/>
            <person name="Heiman D.I."/>
            <person name="Hepburn T.A."/>
            <person name="Howarth C."/>
            <person name="Jen D."/>
            <person name="Larson L."/>
            <person name="Lewis B."/>
            <person name="Mehta T."/>
            <person name="Park D."/>
            <person name="Pearson M."/>
            <person name="Roberts A."/>
            <person name="Saif S."/>
            <person name="Shea T.D."/>
            <person name="Shenoy N."/>
            <person name="Sisk P."/>
            <person name="Stolte C."/>
            <person name="Sykes S."/>
            <person name="Walk T."/>
            <person name="White J."/>
            <person name="Yandava C."/>
            <person name="Klein B."/>
            <person name="McEwen J.G."/>
            <person name="Puccia R."/>
            <person name="Goldman G.H."/>
            <person name="Felipe M.S."/>
            <person name="Nino-Vega G."/>
            <person name="San-Blas G."/>
            <person name="Taylor J.W."/>
            <person name="Mendoza L."/>
            <person name="Galagan J.E."/>
            <person name="Nusbaum C."/>
            <person name="Birren B.W."/>
        </authorList>
    </citation>
    <scope>NUCLEOTIDE SEQUENCE [LARGE SCALE GENOMIC DNA]</scope>
    <source>
        <strain evidence="3">H143</strain>
    </source>
</reference>
<protein>
    <submittedName>
        <fullName evidence="2">Uncharacterized protein</fullName>
    </submittedName>
</protein>
<evidence type="ECO:0000313" key="3">
    <source>
        <dbReference type="Proteomes" id="UP000002624"/>
    </source>
</evidence>